<gene>
    <name evidence="1" type="ORF">DARMORV10_A09P47240.1</name>
</gene>
<dbReference type="AlphaFoldDB" id="A0A816PDZ2"/>
<dbReference type="EMBL" id="HG994363">
    <property type="protein sequence ID" value="CAF2047447.1"/>
    <property type="molecule type" value="Genomic_DNA"/>
</dbReference>
<protein>
    <submittedName>
        <fullName evidence="1">(rape) hypothetical protein</fullName>
    </submittedName>
</protein>
<accession>A0A816PDZ2</accession>
<dbReference type="Proteomes" id="UP001295469">
    <property type="component" value="Chromosome A09"/>
</dbReference>
<organism evidence="1">
    <name type="scientific">Brassica napus</name>
    <name type="common">Rape</name>
    <dbReference type="NCBI Taxonomy" id="3708"/>
    <lineage>
        <taxon>Eukaryota</taxon>
        <taxon>Viridiplantae</taxon>
        <taxon>Streptophyta</taxon>
        <taxon>Embryophyta</taxon>
        <taxon>Tracheophyta</taxon>
        <taxon>Spermatophyta</taxon>
        <taxon>Magnoliopsida</taxon>
        <taxon>eudicotyledons</taxon>
        <taxon>Gunneridae</taxon>
        <taxon>Pentapetalae</taxon>
        <taxon>rosids</taxon>
        <taxon>malvids</taxon>
        <taxon>Brassicales</taxon>
        <taxon>Brassicaceae</taxon>
        <taxon>Brassiceae</taxon>
        <taxon>Brassica</taxon>
    </lineage>
</organism>
<evidence type="ECO:0000313" key="1">
    <source>
        <dbReference type="EMBL" id="CAF2047447.1"/>
    </source>
</evidence>
<dbReference type="OMA" id="PKGEWIS"/>
<proteinExistence type="predicted"/>
<reference evidence="1" key="1">
    <citation type="submission" date="2021-01" db="EMBL/GenBank/DDBJ databases">
        <authorList>
            <consortium name="Genoscope - CEA"/>
            <person name="William W."/>
        </authorList>
    </citation>
    <scope>NUCLEOTIDE SEQUENCE</scope>
</reference>
<sequence>MATLLVEQSKAIPNISCDAIKFDDILSSRCLYCPNSLNQTTQQGTHESLDRDMIVGFGKWGFDHVKIENPFPKGEWISAFVARDDVGSSRYSYKGSYSSET</sequence>
<dbReference type="Gramene" id="CDX78222">
    <property type="protein sequence ID" value="CDX78222"/>
    <property type="gene ID" value="GSBRNA2T00129541001"/>
</dbReference>
<name>A0A816PDZ2_BRANA</name>